<evidence type="ECO:0000259" key="16">
    <source>
        <dbReference type="Pfam" id="PF02463"/>
    </source>
</evidence>
<keyword evidence="5 13" id="KW-0235">DNA replication</keyword>
<dbReference type="Gene3D" id="1.20.1050.90">
    <property type="entry name" value="RecF/RecN/SMC, N-terminal domain"/>
    <property type="match status" value="1"/>
</dbReference>
<keyword evidence="11 13" id="KW-0742">SOS response</keyword>
<keyword evidence="7 13" id="KW-0227">DNA damage</keyword>
<comment type="similarity">
    <text evidence="2 13 14">Belongs to the RecF family.</text>
</comment>
<evidence type="ECO:0000256" key="3">
    <source>
        <dbReference type="ARBA" id="ARBA00020170"/>
    </source>
</evidence>
<dbReference type="PROSITE" id="PS00617">
    <property type="entry name" value="RECF_1"/>
    <property type="match status" value="1"/>
</dbReference>
<organism evidence="17 18">
    <name type="scientific">Lawsonella clevelandensis</name>
    <dbReference type="NCBI Taxonomy" id="1528099"/>
    <lineage>
        <taxon>Bacteria</taxon>
        <taxon>Bacillati</taxon>
        <taxon>Actinomycetota</taxon>
        <taxon>Actinomycetes</taxon>
        <taxon>Mycobacteriales</taxon>
        <taxon>Lawsonellaceae</taxon>
        <taxon>Lawsonella</taxon>
    </lineage>
</organism>
<evidence type="ECO:0000256" key="14">
    <source>
        <dbReference type="RuleBase" id="RU000578"/>
    </source>
</evidence>
<dbReference type="Pfam" id="PF02463">
    <property type="entry name" value="SMC_N"/>
    <property type="match status" value="1"/>
</dbReference>
<evidence type="ECO:0000256" key="5">
    <source>
        <dbReference type="ARBA" id="ARBA00022705"/>
    </source>
</evidence>
<dbReference type="InterPro" id="IPR001238">
    <property type="entry name" value="DNA-binding_RecF"/>
</dbReference>
<dbReference type="Gene3D" id="3.40.50.300">
    <property type="entry name" value="P-loop containing nucleotide triphosphate hydrolases"/>
    <property type="match status" value="1"/>
</dbReference>
<evidence type="ECO:0000256" key="13">
    <source>
        <dbReference type="HAMAP-Rule" id="MF_00365"/>
    </source>
</evidence>
<sequence>MFLRHCELHNFRSWDHLSLDLQPGITVFVGANGQGKTNFLEGINYLATLRSHRVSGDGPLIHEGADSAQLAATAVHNRRELTVALDIHTGKTNQATINTSPCRPRDILGVISTVLFAPEDLSLVRGDPAGRRAYLDDLLIQRRPRLRGVTNDYDKILRQRNALLKSASMALRHGYRTSAGASALATLDAWDAQLARVGAQLVAARLHLLRTIAPLVARNYAELAPHSRPVHLSYTSIPQITVEDCEAGLPLDMDYLEAALLAGLAEKRDREIERGITLAGPHRDDLTVLLGVQPAKGFASHGESWSLALALRLAAYDLLTADGTEPILLLDDVFAELDRYRREALAAVAAKAEQTLITAAVGEDLPTELHVAATHTVSTVGEASHRISLLDGILTDDPTLNEPDLAELGSVEAGSAEPQPAVPGSVEAGSVEAGSAESRSVKPGTVVSGSADRADPVQAGPTQTDAAQTHPAQVEQPEEVDGQ</sequence>
<evidence type="ECO:0000256" key="12">
    <source>
        <dbReference type="ARBA" id="ARBA00025401"/>
    </source>
</evidence>
<keyword evidence="8 13" id="KW-0067">ATP-binding</keyword>
<keyword evidence="9 13" id="KW-0238">DNA-binding</keyword>
<evidence type="ECO:0000313" key="18">
    <source>
        <dbReference type="Proteomes" id="UP000324288"/>
    </source>
</evidence>
<dbReference type="InterPro" id="IPR042174">
    <property type="entry name" value="RecF_2"/>
</dbReference>
<keyword evidence="10 13" id="KW-0234">DNA repair</keyword>
<dbReference type="InterPro" id="IPR027417">
    <property type="entry name" value="P-loop_NTPase"/>
</dbReference>
<comment type="function">
    <text evidence="12 13 14">The RecF protein is involved in DNA metabolism; it is required for DNA replication and normal SOS inducibility. RecF binds preferentially to single-stranded, linear DNA. It also seems to bind ATP.</text>
</comment>
<comment type="subcellular location">
    <subcellularLocation>
        <location evidence="1 13 14">Cytoplasm</location>
    </subcellularLocation>
</comment>
<evidence type="ECO:0000256" key="8">
    <source>
        <dbReference type="ARBA" id="ARBA00022840"/>
    </source>
</evidence>
<dbReference type="PANTHER" id="PTHR32182">
    <property type="entry name" value="DNA REPLICATION AND REPAIR PROTEIN RECF"/>
    <property type="match status" value="1"/>
</dbReference>
<evidence type="ECO:0000256" key="11">
    <source>
        <dbReference type="ARBA" id="ARBA00023236"/>
    </source>
</evidence>
<evidence type="ECO:0000313" key="17">
    <source>
        <dbReference type="EMBL" id="VHO00637.1"/>
    </source>
</evidence>
<dbReference type="GO" id="GO:0009432">
    <property type="term" value="P:SOS response"/>
    <property type="evidence" value="ECO:0007669"/>
    <property type="project" value="UniProtKB-UniRule"/>
</dbReference>
<dbReference type="SUPFAM" id="SSF52540">
    <property type="entry name" value="P-loop containing nucleoside triphosphate hydrolases"/>
    <property type="match status" value="1"/>
</dbReference>
<reference evidence="17 18" key="1">
    <citation type="submission" date="2019-04" db="EMBL/GenBank/DDBJ databases">
        <authorList>
            <person name="Seth-Smith MB H."/>
            <person name="Seth-Smith H."/>
        </authorList>
    </citation>
    <scope>NUCLEOTIDE SEQUENCE [LARGE SCALE GENOMIC DNA]</scope>
    <source>
        <strain evidence="17">USB-603019</strain>
    </source>
</reference>
<feature type="domain" description="RecF/RecN/SMC N-terminal" evidence="16">
    <location>
        <begin position="3"/>
        <end position="359"/>
    </location>
</feature>
<dbReference type="InterPro" id="IPR018078">
    <property type="entry name" value="DNA-binding_RecF_CS"/>
</dbReference>
<evidence type="ECO:0000256" key="9">
    <source>
        <dbReference type="ARBA" id="ARBA00023125"/>
    </source>
</evidence>
<evidence type="ECO:0000256" key="2">
    <source>
        <dbReference type="ARBA" id="ARBA00008016"/>
    </source>
</evidence>
<dbReference type="PANTHER" id="PTHR32182:SF0">
    <property type="entry name" value="DNA REPLICATION AND REPAIR PROTEIN RECF"/>
    <property type="match status" value="1"/>
</dbReference>
<keyword evidence="18" id="KW-1185">Reference proteome</keyword>
<feature type="binding site" evidence="13">
    <location>
        <begin position="30"/>
        <end position="37"/>
    </location>
    <ligand>
        <name>ATP</name>
        <dbReference type="ChEBI" id="CHEBI:30616"/>
    </ligand>
</feature>
<keyword evidence="6 13" id="KW-0547">Nucleotide-binding</keyword>
<dbReference type="GO" id="GO:0006260">
    <property type="term" value="P:DNA replication"/>
    <property type="evidence" value="ECO:0007669"/>
    <property type="project" value="UniProtKB-UniRule"/>
</dbReference>
<dbReference type="PROSITE" id="PS00618">
    <property type="entry name" value="RECF_2"/>
    <property type="match status" value="1"/>
</dbReference>
<dbReference type="AlphaFoldDB" id="A0A5E3ZY86"/>
<dbReference type="NCBIfam" id="TIGR00611">
    <property type="entry name" value="recf"/>
    <property type="match status" value="1"/>
</dbReference>
<evidence type="ECO:0000256" key="15">
    <source>
        <dbReference type="SAM" id="MobiDB-lite"/>
    </source>
</evidence>
<feature type="compositionally biased region" description="Polar residues" evidence="15">
    <location>
        <begin position="460"/>
        <end position="471"/>
    </location>
</feature>
<dbReference type="Proteomes" id="UP000324288">
    <property type="component" value="Chromosome"/>
</dbReference>
<gene>
    <name evidence="17" type="primary">recF_1</name>
    <name evidence="13" type="synonym">recF</name>
    <name evidence="17" type="ORF">LC603019_00905</name>
</gene>
<evidence type="ECO:0000256" key="10">
    <source>
        <dbReference type="ARBA" id="ARBA00023204"/>
    </source>
</evidence>
<dbReference type="InterPro" id="IPR003395">
    <property type="entry name" value="RecF/RecN/SMC_N"/>
</dbReference>
<dbReference type="GO" id="GO:0003697">
    <property type="term" value="F:single-stranded DNA binding"/>
    <property type="evidence" value="ECO:0007669"/>
    <property type="project" value="UniProtKB-UniRule"/>
</dbReference>
<dbReference type="HAMAP" id="MF_00365">
    <property type="entry name" value="RecF"/>
    <property type="match status" value="1"/>
</dbReference>
<proteinExistence type="inferred from homology"/>
<accession>A0A5E3ZY86</accession>
<protein>
    <recommendedName>
        <fullName evidence="3 13">DNA replication and repair protein RecF</fullName>
    </recommendedName>
</protein>
<evidence type="ECO:0000256" key="7">
    <source>
        <dbReference type="ARBA" id="ARBA00022763"/>
    </source>
</evidence>
<dbReference type="GO" id="GO:0006302">
    <property type="term" value="P:double-strand break repair"/>
    <property type="evidence" value="ECO:0007669"/>
    <property type="project" value="TreeGrafter"/>
</dbReference>
<evidence type="ECO:0000256" key="4">
    <source>
        <dbReference type="ARBA" id="ARBA00022490"/>
    </source>
</evidence>
<keyword evidence="4 13" id="KW-0963">Cytoplasm</keyword>
<dbReference type="EMBL" id="LR584267">
    <property type="protein sequence ID" value="VHO00637.1"/>
    <property type="molecule type" value="Genomic_DNA"/>
</dbReference>
<dbReference type="GO" id="GO:0005524">
    <property type="term" value="F:ATP binding"/>
    <property type="evidence" value="ECO:0007669"/>
    <property type="project" value="UniProtKB-UniRule"/>
</dbReference>
<dbReference type="GO" id="GO:0005737">
    <property type="term" value="C:cytoplasm"/>
    <property type="evidence" value="ECO:0007669"/>
    <property type="project" value="UniProtKB-SubCell"/>
</dbReference>
<feature type="region of interest" description="Disordered" evidence="15">
    <location>
        <begin position="412"/>
        <end position="483"/>
    </location>
</feature>
<name>A0A5E3ZY86_9ACTN</name>
<evidence type="ECO:0000256" key="6">
    <source>
        <dbReference type="ARBA" id="ARBA00022741"/>
    </source>
</evidence>
<dbReference type="GO" id="GO:0000731">
    <property type="term" value="P:DNA synthesis involved in DNA repair"/>
    <property type="evidence" value="ECO:0007669"/>
    <property type="project" value="TreeGrafter"/>
</dbReference>
<evidence type="ECO:0000256" key="1">
    <source>
        <dbReference type="ARBA" id="ARBA00004496"/>
    </source>
</evidence>